<dbReference type="Proteomes" id="UP000829291">
    <property type="component" value="Chromosome 7"/>
</dbReference>
<evidence type="ECO:0000313" key="6">
    <source>
        <dbReference type="RefSeq" id="XP_046601333.1"/>
    </source>
</evidence>
<feature type="region of interest" description="Disordered" evidence="1">
    <location>
        <begin position="213"/>
        <end position="234"/>
    </location>
</feature>
<evidence type="ECO:0000256" key="1">
    <source>
        <dbReference type="SAM" id="MobiDB-lite"/>
    </source>
</evidence>
<protein>
    <submittedName>
        <fullName evidence="3 4">UPF0193 protein EVG1</fullName>
    </submittedName>
</protein>
<dbReference type="AlphaFoldDB" id="A0A6J0BNW4"/>
<proteinExistence type="predicted"/>
<dbReference type="FunCoup" id="A0A6J0BNW4">
    <property type="interactions" value="3"/>
</dbReference>
<dbReference type="KEGG" id="nlo:107221784"/>
<evidence type="ECO:0000313" key="3">
    <source>
        <dbReference type="RefSeq" id="XP_015516396.1"/>
    </source>
</evidence>
<dbReference type="InterPro" id="IPR007914">
    <property type="entry name" value="UPF0193"/>
</dbReference>
<feature type="compositionally biased region" description="Basic and acidic residues" evidence="1">
    <location>
        <begin position="213"/>
        <end position="222"/>
    </location>
</feature>
<organism evidence="2 3">
    <name type="scientific">Neodiprion lecontei</name>
    <name type="common">Redheaded pine sawfly</name>
    <dbReference type="NCBI Taxonomy" id="441921"/>
    <lineage>
        <taxon>Eukaryota</taxon>
        <taxon>Metazoa</taxon>
        <taxon>Ecdysozoa</taxon>
        <taxon>Arthropoda</taxon>
        <taxon>Hexapoda</taxon>
        <taxon>Insecta</taxon>
        <taxon>Pterygota</taxon>
        <taxon>Neoptera</taxon>
        <taxon>Endopterygota</taxon>
        <taxon>Hymenoptera</taxon>
        <taxon>Tenthredinoidea</taxon>
        <taxon>Diprionidae</taxon>
        <taxon>Diprioninae</taxon>
        <taxon>Neodiprion</taxon>
    </lineage>
</organism>
<sequence>MEPRTERVAIGVGAIHNPARAQYSEETRNLIKILMEESRLTMMQRKSIQDAVDRGESLPPPSATKTAKTKNEKFAEAQVMFPCVWKKRSQDIITKSGAYEREQFRRTAPLLNKEKQKRHLACIMAYGKDMPPTPHGPKLLHRGRKIMRKIPEDVDPLNEIVKSIEERIEFVHEMESLGQGKKYRPIIQQEIAQKLRLLEKIDKQRSADVKKIVQRFEPDKSSPKPPFPLGELDC</sequence>
<dbReference type="PANTHER" id="PTHR28348">
    <property type="entry name" value="UPF0193 PROTEIN EVG1"/>
    <property type="match status" value="1"/>
</dbReference>
<accession>A0A6J0BNW4</accession>
<dbReference type="RefSeq" id="XP_046601331.1">
    <property type="nucleotide sequence ID" value="XM_046745375.1"/>
</dbReference>
<name>A0A6J0BNW4_NEOLC</name>
<dbReference type="GeneID" id="107221784"/>
<dbReference type="OrthoDB" id="10262032at2759"/>
<evidence type="ECO:0000313" key="2">
    <source>
        <dbReference type="Proteomes" id="UP000829291"/>
    </source>
</evidence>
<evidence type="ECO:0000313" key="4">
    <source>
        <dbReference type="RefSeq" id="XP_046601331.1"/>
    </source>
</evidence>
<gene>
    <name evidence="3 4 5 6" type="primary">LOC107221784</name>
</gene>
<dbReference type="Pfam" id="PF05250">
    <property type="entry name" value="UPF0193"/>
    <property type="match status" value="1"/>
</dbReference>
<dbReference type="RefSeq" id="XP_015516396.1">
    <property type="nucleotide sequence ID" value="XM_015660910.1"/>
</dbReference>
<dbReference type="RefSeq" id="XP_046601332.1">
    <property type="nucleotide sequence ID" value="XM_046745376.1"/>
</dbReference>
<evidence type="ECO:0000313" key="5">
    <source>
        <dbReference type="RefSeq" id="XP_046601332.1"/>
    </source>
</evidence>
<reference evidence="3" key="1">
    <citation type="submission" date="2025-04" db="UniProtKB">
        <authorList>
            <consortium name="RefSeq"/>
        </authorList>
    </citation>
    <scope>IDENTIFICATION</scope>
    <source>
        <tissue evidence="4 5">Thorax and Abdomen</tissue>
        <tissue evidence="3">Whole body</tissue>
    </source>
</reference>
<dbReference type="RefSeq" id="XP_046601333.1">
    <property type="nucleotide sequence ID" value="XM_046745377.1"/>
</dbReference>
<dbReference type="InParanoid" id="A0A6J0BNW4"/>
<dbReference type="PANTHER" id="PTHR28348:SF1">
    <property type="entry name" value="UPF0193 PROTEIN EVG1"/>
    <property type="match status" value="1"/>
</dbReference>
<keyword evidence="2" id="KW-1185">Reference proteome</keyword>